<evidence type="ECO:0000313" key="7">
    <source>
        <dbReference type="Proteomes" id="UP000240708"/>
    </source>
</evidence>
<evidence type="ECO:0000313" key="6">
    <source>
        <dbReference type="EMBL" id="PSK97939.1"/>
    </source>
</evidence>
<evidence type="ECO:0000256" key="2">
    <source>
        <dbReference type="ARBA" id="ARBA00022676"/>
    </source>
</evidence>
<keyword evidence="7" id="KW-1185">Reference proteome</keyword>
<evidence type="ECO:0000256" key="4">
    <source>
        <dbReference type="SAM" id="Phobius"/>
    </source>
</evidence>
<organism evidence="6 7">
    <name type="scientific">Cecembia rubra</name>
    <dbReference type="NCBI Taxonomy" id="1485585"/>
    <lineage>
        <taxon>Bacteria</taxon>
        <taxon>Pseudomonadati</taxon>
        <taxon>Bacteroidota</taxon>
        <taxon>Cytophagia</taxon>
        <taxon>Cytophagales</taxon>
        <taxon>Cyclobacteriaceae</taxon>
        <taxon>Cecembia</taxon>
    </lineage>
</organism>
<dbReference type="EMBL" id="PYGF01000020">
    <property type="protein sequence ID" value="PSK97939.1"/>
    <property type="molecule type" value="Genomic_DNA"/>
</dbReference>
<dbReference type="Gene3D" id="3.90.550.10">
    <property type="entry name" value="Spore Coat Polysaccharide Biosynthesis Protein SpsA, Chain A"/>
    <property type="match status" value="1"/>
</dbReference>
<accession>A0A2P8DL57</accession>
<proteinExistence type="inferred from homology"/>
<evidence type="ECO:0000256" key="3">
    <source>
        <dbReference type="ARBA" id="ARBA00022679"/>
    </source>
</evidence>
<comment type="similarity">
    <text evidence="1">Belongs to the glycosyltransferase 2 family.</text>
</comment>
<comment type="caution">
    <text evidence="6">The sequence shown here is derived from an EMBL/GenBank/DDBJ whole genome shotgun (WGS) entry which is preliminary data.</text>
</comment>
<feature type="domain" description="Glycosyltransferase 2-like" evidence="5">
    <location>
        <begin position="45"/>
        <end position="215"/>
    </location>
</feature>
<keyword evidence="4" id="KW-1133">Transmembrane helix</keyword>
<dbReference type="InterPro" id="IPR029044">
    <property type="entry name" value="Nucleotide-diphossugar_trans"/>
</dbReference>
<feature type="transmembrane region" description="Helical" evidence="4">
    <location>
        <begin position="6"/>
        <end position="26"/>
    </location>
</feature>
<evidence type="ECO:0000256" key="1">
    <source>
        <dbReference type="ARBA" id="ARBA00006739"/>
    </source>
</evidence>
<keyword evidence="4" id="KW-0812">Transmembrane</keyword>
<reference evidence="6 7" key="1">
    <citation type="submission" date="2018-03" db="EMBL/GenBank/DDBJ databases">
        <title>Genomic Encyclopedia of Archaeal and Bacterial Type Strains, Phase II (KMG-II): from individual species to whole genera.</title>
        <authorList>
            <person name="Goeker M."/>
        </authorList>
    </citation>
    <scope>NUCLEOTIDE SEQUENCE [LARGE SCALE GENOMIC DNA]</scope>
    <source>
        <strain evidence="6 7">DSM 28057</strain>
    </source>
</reference>
<feature type="transmembrane region" description="Helical" evidence="4">
    <location>
        <begin position="309"/>
        <end position="327"/>
    </location>
</feature>
<dbReference type="InterPro" id="IPR001173">
    <property type="entry name" value="Glyco_trans_2-like"/>
</dbReference>
<keyword evidence="3 6" id="KW-0808">Transferase</keyword>
<dbReference type="OrthoDB" id="9800276at2"/>
<dbReference type="RefSeq" id="WP_106569079.1">
    <property type="nucleotide sequence ID" value="NZ_PYGF01000020.1"/>
</dbReference>
<dbReference type="SUPFAM" id="SSF53448">
    <property type="entry name" value="Nucleotide-diphospho-sugar transferases"/>
    <property type="match status" value="1"/>
</dbReference>
<dbReference type="PANTHER" id="PTHR43630">
    <property type="entry name" value="POLY-BETA-1,6-N-ACETYL-D-GLUCOSAMINE SYNTHASE"/>
    <property type="match status" value="1"/>
</dbReference>
<dbReference type="GO" id="GO:0016757">
    <property type="term" value="F:glycosyltransferase activity"/>
    <property type="evidence" value="ECO:0007669"/>
    <property type="project" value="UniProtKB-KW"/>
</dbReference>
<dbReference type="Proteomes" id="UP000240708">
    <property type="component" value="Unassembled WGS sequence"/>
</dbReference>
<keyword evidence="2" id="KW-0328">Glycosyltransferase</keyword>
<evidence type="ECO:0000259" key="5">
    <source>
        <dbReference type="Pfam" id="PF00535"/>
    </source>
</evidence>
<name>A0A2P8DL57_9BACT</name>
<dbReference type="PANTHER" id="PTHR43630:SF1">
    <property type="entry name" value="POLY-BETA-1,6-N-ACETYL-D-GLUCOSAMINE SYNTHASE"/>
    <property type="match status" value="1"/>
</dbReference>
<gene>
    <name evidence="6" type="ORF">CLV48_12025</name>
</gene>
<dbReference type="AlphaFoldDB" id="A0A2P8DL57"/>
<dbReference type="Pfam" id="PF00535">
    <property type="entry name" value="Glycos_transf_2"/>
    <property type="match status" value="1"/>
</dbReference>
<keyword evidence="4" id="KW-0472">Membrane</keyword>
<feature type="transmembrane region" description="Helical" evidence="4">
    <location>
        <begin position="339"/>
        <end position="359"/>
    </location>
</feature>
<protein>
    <submittedName>
        <fullName evidence="6">Cellulose synthase/poly-beta-1,6-N-acetylglucosamine synthase-like glycosyltransferase</fullName>
    </submittedName>
</protein>
<feature type="transmembrane region" description="Helical" evidence="4">
    <location>
        <begin position="281"/>
        <end position="303"/>
    </location>
</feature>
<sequence length="370" mass="42271">MILHLSIFVVTILLIQDLALTFLLTFNFKEFGEERFIENGLPQISILIPCRNEEGNLPKTLTSLDQLDYPKNKVQVILGNDNSSDASGEILQNWSAKRQYSEFVEIQGHEADSKMNGKANALSQMAKLASGDILLFTDADCEISPNWAMHMAQTWLRTKAGMITGITTVSGSRFFHKMQALDWWLTLGMVKVMGDLGISVTSMGNNMLISKEAYRAVGGFEGIPFSLTEDFEIARQVEKKGFRNIHEVSLGNLVKTKAQSDFKKLLSQRKRWMHGAMTLPFVWKLILSVQVLFFPAILGLIILHPFEGIILWLSKVLIQGFFIYRFASKTKTYLKILDFLSFEIYYLITAWSTIVYYFWPSKIDWKGRKY</sequence>